<feature type="domain" description="STAS" evidence="2">
    <location>
        <begin position="565"/>
        <end position="657"/>
    </location>
</feature>
<feature type="compositionally biased region" description="Polar residues" evidence="1">
    <location>
        <begin position="258"/>
        <end position="277"/>
    </location>
</feature>
<dbReference type="InterPro" id="IPR058548">
    <property type="entry name" value="MlaB-like_STAS"/>
</dbReference>
<dbReference type="InterPro" id="IPR002645">
    <property type="entry name" value="STAS_dom"/>
</dbReference>
<dbReference type="AlphaFoldDB" id="A0A844BAM5"/>
<gene>
    <name evidence="3" type="ORF">GHT07_09855</name>
</gene>
<keyword evidence="4" id="KW-1185">Reference proteome</keyword>
<dbReference type="SUPFAM" id="SSF52091">
    <property type="entry name" value="SpoIIaa-like"/>
    <property type="match status" value="1"/>
</dbReference>
<evidence type="ECO:0000313" key="4">
    <source>
        <dbReference type="Proteomes" id="UP000487350"/>
    </source>
</evidence>
<feature type="compositionally biased region" description="Polar residues" evidence="1">
    <location>
        <begin position="124"/>
        <end position="135"/>
    </location>
</feature>
<organism evidence="3 4">
    <name type="scientific">Caenimonas koreensis DSM 17982</name>
    <dbReference type="NCBI Taxonomy" id="1121255"/>
    <lineage>
        <taxon>Bacteria</taxon>
        <taxon>Pseudomonadati</taxon>
        <taxon>Pseudomonadota</taxon>
        <taxon>Betaproteobacteria</taxon>
        <taxon>Burkholderiales</taxon>
        <taxon>Comamonadaceae</taxon>
        <taxon>Caenimonas</taxon>
    </lineage>
</organism>
<feature type="region of interest" description="Disordered" evidence="1">
    <location>
        <begin position="117"/>
        <end position="277"/>
    </location>
</feature>
<dbReference type="RefSeq" id="WP_153584911.1">
    <property type="nucleotide sequence ID" value="NZ_WJBU01000009.1"/>
</dbReference>
<evidence type="ECO:0000259" key="2">
    <source>
        <dbReference type="PROSITE" id="PS50801"/>
    </source>
</evidence>
<sequence length="657" mass="71665">MSTKDENAGLLSKVVKFVKNPTTNWADLDQQEADRESSYSKQMLKEMIERKRRNDFVRKREFDMLRKMRRSEVMAGQDPAARPSFFQSSMPSKPDDRATTLKKIDEIEAQMSMQWWKTKHGDASTRTGSSTNFPMSTHGPADSTRPPMPPPLRSTAYTKTAPTELDSGKPEKPDDKTMQAELPMLNDVPSFDSQPPELYTPPRPVSASAPAAPTTLPPAQALNARAGARPAAPGPSPAQAAPQPAPASQRTPVPRSPSAPSFSPVSTGNGSSSEHNSTAFSASKLFAIDVDEFAHDPELEEASIRFANGDDTGAESGLLDVLGPKGARIDHDETWLTLFDLYRATGQQDRFETAAIDFAGRFGRSAPQWFSLPEAVSRMSAPAPAPAAGQQPQWTSPSTMGTQTIAALNAALAKASTPYRLSWVKLNSIDEAAVEGLTKVFTSWASQPIQLRFIGAENFEKVLRNSTPSGDKGVNPAWWKLRMEVLRVMHRPDEFELVALDYCVTYEVSPPSWDSARCEYKPLQADGSYMAGHTIIGEAFRDSMSSSMSQGYSDTHGAFSSQMSNVSTVELAGQILGDSTEALDTLESKLLGADVMVISCARLIRIDFSAAGTLLNWVTARQAEGRQVQFVEVHRLVAAFFNVIGISEHARVLARTD</sequence>
<feature type="region of interest" description="Disordered" evidence="1">
    <location>
        <begin position="70"/>
        <end position="98"/>
    </location>
</feature>
<dbReference type="InterPro" id="IPR036513">
    <property type="entry name" value="STAS_dom_sf"/>
</dbReference>
<protein>
    <submittedName>
        <fullName evidence="3">STAS domain-containing protein</fullName>
    </submittedName>
</protein>
<proteinExistence type="predicted"/>
<dbReference type="Proteomes" id="UP000487350">
    <property type="component" value="Unassembled WGS sequence"/>
</dbReference>
<dbReference type="EMBL" id="WJBU01000009">
    <property type="protein sequence ID" value="MRD47581.1"/>
    <property type="molecule type" value="Genomic_DNA"/>
</dbReference>
<feature type="compositionally biased region" description="Low complexity" evidence="1">
    <location>
        <begin position="205"/>
        <end position="249"/>
    </location>
</feature>
<evidence type="ECO:0000313" key="3">
    <source>
        <dbReference type="EMBL" id="MRD47581.1"/>
    </source>
</evidence>
<name>A0A844BAM5_9BURK</name>
<accession>A0A844BAM5</accession>
<comment type="caution">
    <text evidence="3">The sequence shown here is derived from an EMBL/GenBank/DDBJ whole genome shotgun (WGS) entry which is preliminary data.</text>
</comment>
<feature type="compositionally biased region" description="Basic and acidic residues" evidence="1">
    <location>
        <begin position="166"/>
        <end position="178"/>
    </location>
</feature>
<reference evidence="3 4" key="1">
    <citation type="submission" date="2019-11" db="EMBL/GenBank/DDBJ databases">
        <title>Caenimonas koreensis gen. nov., sp. nov., isolated from activated sludge.</title>
        <authorList>
            <person name="Seung H.R."/>
        </authorList>
    </citation>
    <scope>NUCLEOTIDE SEQUENCE [LARGE SCALE GENOMIC DNA]</scope>
    <source>
        <strain evidence="3 4">EMB320</strain>
    </source>
</reference>
<evidence type="ECO:0000256" key="1">
    <source>
        <dbReference type="SAM" id="MobiDB-lite"/>
    </source>
</evidence>
<dbReference type="OrthoDB" id="5298269at2"/>
<dbReference type="PROSITE" id="PS50801">
    <property type="entry name" value="STAS"/>
    <property type="match status" value="1"/>
</dbReference>
<dbReference type="Pfam" id="PF13466">
    <property type="entry name" value="STAS_2"/>
    <property type="match status" value="1"/>
</dbReference>